<dbReference type="Proteomes" id="UP000199577">
    <property type="component" value="Unassembled WGS sequence"/>
</dbReference>
<accession>A0A1I1GHP7</accession>
<keyword evidence="3" id="KW-1185">Reference proteome</keyword>
<dbReference type="AlphaFoldDB" id="A0A1I1GHP7"/>
<organism evidence="2 3">
    <name type="scientific">Parapedobacter composti</name>
    <dbReference type="NCBI Taxonomy" id="623281"/>
    <lineage>
        <taxon>Bacteria</taxon>
        <taxon>Pseudomonadati</taxon>
        <taxon>Bacteroidota</taxon>
        <taxon>Sphingobacteriia</taxon>
        <taxon>Sphingobacteriales</taxon>
        <taxon>Sphingobacteriaceae</taxon>
        <taxon>Parapedobacter</taxon>
    </lineage>
</organism>
<evidence type="ECO:0000313" key="2">
    <source>
        <dbReference type="EMBL" id="SFC09378.1"/>
    </source>
</evidence>
<dbReference type="PANTHER" id="PTHR34825:SF1">
    <property type="entry name" value="AAA-ATPASE-LIKE DOMAIN-CONTAINING PROTEIN"/>
    <property type="match status" value="1"/>
</dbReference>
<feature type="domain" description="AAA-ATPase-like" evidence="1">
    <location>
        <begin position="6"/>
        <end position="200"/>
    </location>
</feature>
<evidence type="ECO:0000259" key="1">
    <source>
        <dbReference type="Pfam" id="PF09820"/>
    </source>
</evidence>
<proteinExistence type="predicted"/>
<dbReference type="Pfam" id="PF08011">
    <property type="entry name" value="PDDEXK_9"/>
    <property type="match status" value="1"/>
</dbReference>
<evidence type="ECO:0000313" key="3">
    <source>
        <dbReference type="Proteomes" id="UP000199577"/>
    </source>
</evidence>
<dbReference type="PANTHER" id="PTHR34825">
    <property type="entry name" value="CONSERVED PROTEIN, WITH A WEAK D-GALACTARATE DEHYDRATASE/ALTRONATE HYDROLASE DOMAIN"/>
    <property type="match status" value="1"/>
</dbReference>
<reference evidence="2 3" key="1">
    <citation type="submission" date="2016-10" db="EMBL/GenBank/DDBJ databases">
        <authorList>
            <person name="de Groot N.N."/>
        </authorList>
    </citation>
    <scope>NUCLEOTIDE SEQUENCE [LARGE SCALE GENOMIC DNA]</scope>
    <source>
        <strain evidence="2 3">DSM 22900</strain>
    </source>
</reference>
<dbReference type="Pfam" id="PF09820">
    <property type="entry name" value="AAA-ATPase_like"/>
    <property type="match status" value="1"/>
</dbReference>
<dbReference type="InterPro" id="IPR012547">
    <property type="entry name" value="PDDEXK_9"/>
</dbReference>
<gene>
    <name evidence="2" type="ORF">SAMN05421747_104112</name>
</gene>
<name>A0A1I1GHP7_9SPHI</name>
<sequence length="521" mass="59931">MLRKYPIGLQSFRKIREDGYIYIDKTEIIYQLVTTGVYYFLSRPRRFGKSLLLDTIEELFKGNKALFEGLWIYDKWDWSKTHPVIHFNFADLGVRTEGLEAAIHRGLADNAAQLGIQLSDFSYDQQFKELIVKASTTHGQVVILIDEYDKPLIDYLDDPAKLEAHRSVMKSFYSVLKGQDEHIRLLLLTGVSRFSKVSLFSDLNHLEDITLGRQFNPLVGITQPELERTFAPEIEELRAADPAILETIKHWYNGYTWGGTDTLYNPFSLLNFLKSREFQNYWFQTGTPAFFYDMIRRNPRLEFPSGEVLVGPESLNDLLGHSVAYGGPDSIEPVTILFQTGYLTVKDYDAKTRIYTLDFPNLEVRESMQVFLLSAYSYETSGKVRPNVLRLLQAFRAGDIKQVMTLVDTLFSHIPNTLWAGAKEQFYHAIIQNTFGLLDVMMESDRNYAATRPDITVFTPTHIYVLEFKLDQPAETALNQIIEKDYFRPFQSDGRKKVAIGVRFSSEKKAVEAYLVRDVGP</sequence>
<dbReference type="STRING" id="623281.SAMN05421747_104112"/>
<dbReference type="OrthoDB" id="9776605at2"/>
<dbReference type="InterPro" id="IPR018631">
    <property type="entry name" value="AAA-ATPase-like_dom"/>
</dbReference>
<dbReference type="RefSeq" id="WP_090972471.1">
    <property type="nucleotide sequence ID" value="NZ_FOLL01000004.1"/>
</dbReference>
<dbReference type="EMBL" id="FOLL01000004">
    <property type="protein sequence ID" value="SFC09378.1"/>
    <property type="molecule type" value="Genomic_DNA"/>
</dbReference>
<protein>
    <submittedName>
        <fullName evidence="2">PD-(D/E)XK nuclease superfamily protein</fullName>
    </submittedName>
</protein>